<proteinExistence type="predicted"/>
<evidence type="ECO:0000313" key="1">
    <source>
        <dbReference type="EMBL" id="KAL0942935.1"/>
    </source>
</evidence>
<dbReference type="Proteomes" id="UP000805649">
    <property type="component" value="Unassembled WGS sequence"/>
</dbReference>
<name>A0ACC3ZFN0_COLTU</name>
<reference evidence="1 2" key="1">
    <citation type="journal article" date="2020" name="Phytopathology">
        <title>Genome Sequence Resources of Colletotrichum truncatum, C. plurivorum, C. musicola, and C. sojae: Four Species Pathogenic to Soybean (Glycine max).</title>
        <authorList>
            <person name="Rogerio F."/>
            <person name="Boufleur T.R."/>
            <person name="Ciampi-Guillardi M."/>
            <person name="Sukno S.A."/>
            <person name="Thon M.R."/>
            <person name="Massola Junior N.S."/>
            <person name="Baroncelli R."/>
        </authorList>
    </citation>
    <scope>NUCLEOTIDE SEQUENCE [LARGE SCALE GENOMIC DNA]</scope>
    <source>
        <strain evidence="1 2">CMES1059</strain>
    </source>
</reference>
<dbReference type="EMBL" id="VUJX02000001">
    <property type="protein sequence ID" value="KAL0942935.1"/>
    <property type="molecule type" value="Genomic_DNA"/>
</dbReference>
<evidence type="ECO:0000313" key="2">
    <source>
        <dbReference type="Proteomes" id="UP000805649"/>
    </source>
</evidence>
<protein>
    <submittedName>
        <fullName evidence="1">Beta-phenylalanine transaminase</fullName>
    </submittedName>
</protein>
<organism evidence="1 2">
    <name type="scientific">Colletotrichum truncatum</name>
    <name type="common">Anthracnose fungus</name>
    <name type="synonym">Colletotrichum capsici</name>
    <dbReference type="NCBI Taxonomy" id="5467"/>
    <lineage>
        <taxon>Eukaryota</taxon>
        <taxon>Fungi</taxon>
        <taxon>Dikarya</taxon>
        <taxon>Ascomycota</taxon>
        <taxon>Pezizomycotina</taxon>
        <taxon>Sordariomycetes</taxon>
        <taxon>Hypocreomycetidae</taxon>
        <taxon>Glomerellales</taxon>
        <taxon>Glomerellaceae</taxon>
        <taxon>Colletotrichum</taxon>
        <taxon>Colletotrichum truncatum species complex</taxon>
    </lineage>
</organism>
<comment type="caution">
    <text evidence="1">The sequence shown here is derived from an EMBL/GenBank/DDBJ whole genome shotgun (WGS) entry which is preliminary data.</text>
</comment>
<sequence>MPPSIAVIQNADQVEPSVHDDAGVYLDFIGTSETSDHPLAVGVWDIYDFEEPTPSGIAETTECKYIVRGEAVVKNEWTGETHDLKPGSLLWIPAGAKMSLVRSNNCRAIYAEVRQVSNTTDTNDGRAVTLQSHLDRLIGAFVARNPLSKKAIERARVGIPSGTTRSVSVLDSDPFPLVVKSGAGATLTTVDGETLIEFQSDFTAGLFGHSSPELRDSIIAAAENGFSLGAVTELESELSEAIRRRFPSIEKVRFCNSGTEANMYAIGAALAYTGKRKVLVFDHGYHGGTLSFGDGPNPLNIPHDFVVGTYDSIEKTRTVLSGDIGVILVEPMQSAGGMRAASREFLAFLRSTADTLGAVLIFDEVVTSRLDYHGMQGQLGVKPDMTTLGKYLGGGLPFGAFGGTTAVMAQFDGGSGNAAKLSHSGTFNNNVFTMSAAVAAAKLVTAPAIDRINRLGDRIREGVAAAVKACDKPVGIIPLGVGSCVGLYFTGSEGDTLREIMFFEMLQQGLWVGRRGFLALNFAHTEEDVDMFLRVFVKFLDLYI</sequence>
<keyword evidence="2" id="KW-1185">Reference proteome</keyword>
<accession>A0ACC3ZFN0</accession>
<gene>
    <name evidence="1" type="ORF">CTRU02_200820</name>
</gene>